<dbReference type="PANTHER" id="PTHR43140:SF1">
    <property type="entry name" value="TYPE I RESTRICTION ENZYME ECOKI SPECIFICITY SUBUNIT"/>
    <property type="match status" value="1"/>
</dbReference>
<evidence type="ECO:0000313" key="6">
    <source>
        <dbReference type="EMBL" id="ASK61592.1"/>
    </source>
</evidence>
<feature type="domain" description="Type I restriction modification DNA specificity" evidence="5">
    <location>
        <begin position="68"/>
        <end position="237"/>
    </location>
</feature>
<keyword evidence="6" id="KW-0255">Endonuclease</keyword>
<proteinExistence type="inferred from homology"/>
<dbReference type="InterPro" id="IPR051212">
    <property type="entry name" value="Type-I_RE_S_subunit"/>
</dbReference>
<comment type="similarity">
    <text evidence="1">Belongs to the type-I restriction system S methylase family.</text>
</comment>
<dbReference type="SUPFAM" id="SSF116734">
    <property type="entry name" value="DNA methylase specificity domain"/>
    <property type="match status" value="2"/>
</dbReference>
<keyword evidence="2" id="KW-0680">Restriction system</keyword>
<dbReference type="InterPro" id="IPR044946">
    <property type="entry name" value="Restrct_endonuc_typeI_TRD_sf"/>
</dbReference>
<dbReference type="REBASE" id="211804">
    <property type="entry name" value="S.Vsp2416ORF5140P"/>
</dbReference>
<evidence type="ECO:0000256" key="1">
    <source>
        <dbReference type="ARBA" id="ARBA00010923"/>
    </source>
</evidence>
<dbReference type="Pfam" id="PF01420">
    <property type="entry name" value="Methylase_S"/>
    <property type="match status" value="2"/>
</dbReference>
<dbReference type="GO" id="GO:0003677">
    <property type="term" value="F:DNA binding"/>
    <property type="evidence" value="ECO:0007669"/>
    <property type="project" value="UniProtKB-KW"/>
</dbReference>
<evidence type="ECO:0000313" key="7">
    <source>
        <dbReference type="Proteomes" id="UP000198312"/>
    </source>
</evidence>
<dbReference type="Proteomes" id="UP000198312">
    <property type="component" value="Chromosome"/>
</dbReference>
<evidence type="ECO:0000256" key="4">
    <source>
        <dbReference type="ARBA" id="ARBA00038652"/>
    </source>
</evidence>
<evidence type="ECO:0000256" key="3">
    <source>
        <dbReference type="ARBA" id="ARBA00023125"/>
    </source>
</evidence>
<dbReference type="KEGG" id="vil:CFK37_05135"/>
<protein>
    <submittedName>
        <fullName evidence="6">Restriction endonuclease subunit S</fullName>
    </submittedName>
</protein>
<dbReference type="GO" id="GO:0004519">
    <property type="term" value="F:endonuclease activity"/>
    <property type="evidence" value="ECO:0007669"/>
    <property type="project" value="UniProtKB-KW"/>
</dbReference>
<dbReference type="InterPro" id="IPR000055">
    <property type="entry name" value="Restrct_endonuc_typeI_TRD"/>
</dbReference>
<keyword evidence="7" id="KW-1185">Reference proteome</keyword>
<comment type="subunit">
    <text evidence="4">The methyltransferase is composed of M and S polypeptides.</text>
</comment>
<sequence length="503" mass="58351">MNGQDFKNSILQLAIQGKLVEQREEEGTAKQLIENIKAEKEQLIRDGKIRKEKPFSKIDEGEIPYNVPENWQWVRFGDLGSFKKGPFGSALTKSMFVPKSEDTVKVYEQKNAIQKNVNIGDYYITREYFESKMKGFELSSGDIIVSCAGTIGETYIIPDNFEQGIINQALMQMKLMPSVYVDYFLLYFDFILKKTARKSSKGSAIKNIPPFKVLKNYVVPLPPLEEQKRIVAKIEELMPYVEEYDKAYTEVTELNKKFPEDMQKSILQYAIQGKLVEQREEEGTAEELYQQIHDEKKKLIEEGKIKKTKALPEITEEEIPFDIPESWKWVRFQEVCEYIQRGKSPKYSEQKQYPVVAQKCNQWSGFSLDKAKFIDPKTISSYQEERFLIDGDLMWNSTGLGTLGRVAIYEESKNPYELAVADSHVTVIRPLKQYVIYKYMYYYIANPTVQKVIEEQSSGSTKQIELSTNTVKSYLLPLPPLGEQKRIVHEIEEMLPYTKQLIK</sequence>
<feature type="domain" description="Type I restriction modification DNA specificity" evidence="5">
    <location>
        <begin position="324"/>
        <end position="491"/>
    </location>
</feature>
<organism evidence="6 7">
    <name type="scientific">Virgibacillus phasianinus</name>
    <dbReference type="NCBI Taxonomy" id="2017483"/>
    <lineage>
        <taxon>Bacteria</taxon>
        <taxon>Bacillati</taxon>
        <taxon>Bacillota</taxon>
        <taxon>Bacilli</taxon>
        <taxon>Bacillales</taxon>
        <taxon>Bacillaceae</taxon>
        <taxon>Virgibacillus</taxon>
    </lineage>
</organism>
<dbReference type="EMBL" id="CP022315">
    <property type="protein sequence ID" value="ASK61592.1"/>
    <property type="molecule type" value="Genomic_DNA"/>
</dbReference>
<dbReference type="AlphaFoldDB" id="A0A220U0U0"/>
<evidence type="ECO:0000259" key="5">
    <source>
        <dbReference type="Pfam" id="PF01420"/>
    </source>
</evidence>
<keyword evidence="6" id="KW-0540">Nuclease</keyword>
<accession>A0A220U0U0</accession>
<evidence type="ECO:0000256" key="2">
    <source>
        <dbReference type="ARBA" id="ARBA00022747"/>
    </source>
</evidence>
<dbReference type="OrthoDB" id="9811611at2"/>
<dbReference type="Gene3D" id="3.90.220.20">
    <property type="entry name" value="DNA methylase specificity domains"/>
    <property type="match status" value="2"/>
</dbReference>
<dbReference type="GO" id="GO:0009307">
    <property type="term" value="P:DNA restriction-modification system"/>
    <property type="evidence" value="ECO:0007669"/>
    <property type="project" value="UniProtKB-KW"/>
</dbReference>
<keyword evidence="6" id="KW-0378">Hydrolase</keyword>
<keyword evidence="3" id="KW-0238">DNA-binding</keyword>
<gene>
    <name evidence="6" type="ORF">CFK37_05135</name>
</gene>
<reference evidence="6 7" key="1">
    <citation type="submission" date="2017-07" db="EMBL/GenBank/DDBJ databases">
        <title>Virgibacillus sp. LM2416.</title>
        <authorList>
            <person name="Tak E.J."/>
            <person name="Bae J.-W."/>
        </authorList>
    </citation>
    <scope>NUCLEOTIDE SEQUENCE [LARGE SCALE GENOMIC DNA]</scope>
    <source>
        <strain evidence="6 7">LM2416</strain>
    </source>
</reference>
<dbReference type="RefSeq" id="WP_089060869.1">
    <property type="nucleotide sequence ID" value="NZ_CP022315.1"/>
</dbReference>
<dbReference type="PANTHER" id="PTHR43140">
    <property type="entry name" value="TYPE-1 RESTRICTION ENZYME ECOKI SPECIFICITY PROTEIN"/>
    <property type="match status" value="1"/>
</dbReference>
<name>A0A220U0U0_9BACI</name>